<dbReference type="PROSITE" id="PS51257">
    <property type="entry name" value="PROKAR_LIPOPROTEIN"/>
    <property type="match status" value="1"/>
</dbReference>
<sequence length="191" mass="21648">MKTGRFTGTLPFVLVICMLSIGCQKDHGHPPKPSGLISLKRAREMYQAYQPRFDAVTKFRDGNEDARYGWHSLDYYKEYIAYLEDESNKIGVEVSGLRLYYVAYPEDSESGDQRGYQTFIYLPTYYDKKQDKHIAFDPLYLDDAGKPIPVHDLITKGESKEAMFLKAGLLMSVAPGSVGNMGEMCKPNCSE</sequence>
<name>A0AAP2DYG5_9BACT</name>
<accession>A0AAP2DYG5</accession>
<dbReference type="EMBL" id="JAHESE010000006">
    <property type="protein sequence ID" value="MBT1708347.1"/>
    <property type="molecule type" value="Genomic_DNA"/>
</dbReference>
<dbReference type="AlphaFoldDB" id="A0AAP2DYG5"/>
<comment type="caution">
    <text evidence="1">The sequence shown here is derived from an EMBL/GenBank/DDBJ whole genome shotgun (WGS) entry which is preliminary data.</text>
</comment>
<evidence type="ECO:0000313" key="2">
    <source>
        <dbReference type="Proteomes" id="UP001319080"/>
    </source>
</evidence>
<dbReference type="Proteomes" id="UP001319080">
    <property type="component" value="Unassembled WGS sequence"/>
</dbReference>
<evidence type="ECO:0000313" key="1">
    <source>
        <dbReference type="EMBL" id="MBT1708347.1"/>
    </source>
</evidence>
<dbReference type="RefSeq" id="WP_254083939.1">
    <property type="nucleotide sequence ID" value="NZ_JAHESE010000006.1"/>
</dbReference>
<keyword evidence="2" id="KW-1185">Reference proteome</keyword>
<protein>
    <submittedName>
        <fullName evidence="1">Uncharacterized protein</fullName>
    </submittedName>
</protein>
<organism evidence="1 2">
    <name type="scientific">Dawidia cretensis</name>
    <dbReference type="NCBI Taxonomy" id="2782350"/>
    <lineage>
        <taxon>Bacteria</taxon>
        <taxon>Pseudomonadati</taxon>
        <taxon>Bacteroidota</taxon>
        <taxon>Cytophagia</taxon>
        <taxon>Cytophagales</taxon>
        <taxon>Chryseotaleaceae</taxon>
        <taxon>Dawidia</taxon>
    </lineage>
</organism>
<proteinExistence type="predicted"/>
<gene>
    <name evidence="1" type="ORF">KK062_08935</name>
</gene>
<reference evidence="1 2" key="1">
    <citation type="submission" date="2021-05" db="EMBL/GenBank/DDBJ databases">
        <title>A Polyphasic approach of four new species of the genus Ohtaekwangia: Ohtaekwangia histidinii sp. nov., Ohtaekwangia cretensis sp. nov., Ohtaekwangia indiensis sp. nov., Ohtaekwangia reichenbachii sp. nov. from diverse environment.</title>
        <authorList>
            <person name="Octaviana S."/>
        </authorList>
    </citation>
    <scope>NUCLEOTIDE SEQUENCE [LARGE SCALE GENOMIC DNA]</scope>
    <source>
        <strain evidence="1 2">PWU5</strain>
    </source>
</reference>